<dbReference type="EMBL" id="CP001941">
    <property type="protein sequence ID" value="ADD07850.1"/>
    <property type="molecule type" value="Genomic_DNA"/>
</dbReference>
<dbReference type="Proteomes" id="UP000001400">
    <property type="component" value="Chromosome"/>
</dbReference>
<dbReference type="SUPFAM" id="SSF53335">
    <property type="entry name" value="S-adenosyl-L-methionine-dependent methyltransferases"/>
    <property type="match status" value="2"/>
</dbReference>
<dbReference type="GO" id="GO:0008170">
    <property type="term" value="F:N-methyltransferase activity"/>
    <property type="evidence" value="ECO:0007669"/>
    <property type="project" value="InterPro"/>
</dbReference>
<dbReference type="InterPro" id="IPR001091">
    <property type="entry name" value="RM_Methyltransferase"/>
</dbReference>
<reference evidence="5" key="1">
    <citation type="submission" date="2010-02" db="EMBL/GenBank/DDBJ databases">
        <title>Complete sequence of Aciduliprofundum boonei T469.</title>
        <authorList>
            <consortium name="US DOE Joint Genome Institute"/>
            <person name="Lucas S."/>
            <person name="Copeland A."/>
            <person name="Lapidus A."/>
            <person name="Cheng J.-F."/>
            <person name="Bruce D."/>
            <person name="Goodwin L."/>
            <person name="Pitluck S."/>
            <person name="Saunders E."/>
            <person name="Detter J.C."/>
            <person name="Han C."/>
            <person name="Tapia R."/>
            <person name="Land M."/>
            <person name="Hauser L."/>
            <person name="Kyrpides N."/>
            <person name="Mikhailova N."/>
            <person name="Flores G."/>
            <person name="Reysenbach A.-L."/>
            <person name="Woyke T."/>
        </authorList>
    </citation>
    <scope>NUCLEOTIDE SEQUENCE</scope>
    <source>
        <strain evidence="5">T469</strain>
    </source>
</reference>
<dbReference type="GO" id="GO:0003677">
    <property type="term" value="F:DNA binding"/>
    <property type="evidence" value="ECO:0007669"/>
    <property type="project" value="InterPro"/>
</dbReference>
<dbReference type="GO" id="GO:0032259">
    <property type="term" value="P:methylation"/>
    <property type="evidence" value="ECO:0007669"/>
    <property type="project" value="UniProtKB-KW"/>
</dbReference>
<evidence type="ECO:0000313" key="5">
    <source>
        <dbReference type="EMBL" id="ADD07850.1"/>
    </source>
</evidence>
<gene>
    <name evidence="5" type="ordered locus">Aboo_0038</name>
</gene>
<keyword evidence="2" id="KW-0808">Transferase</keyword>
<dbReference type="PANTHER" id="PTHR13370">
    <property type="entry name" value="RNA METHYLASE-RELATED"/>
    <property type="match status" value="1"/>
</dbReference>
<dbReference type="GeneID" id="8826973"/>
<proteinExistence type="inferred from homology"/>
<dbReference type="Gene3D" id="3.40.50.150">
    <property type="entry name" value="Vaccinia Virus protein VP39"/>
    <property type="match status" value="2"/>
</dbReference>
<evidence type="ECO:0000313" key="6">
    <source>
        <dbReference type="Proteomes" id="UP000001400"/>
    </source>
</evidence>
<evidence type="ECO:0000259" key="4">
    <source>
        <dbReference type="Pfam" id="PF01555"/>
    </source>
</evidence>
<evidence type="ECO:0000256" key="3">
    <source>
        <dbReference type="RuleBase" id="RU362026"/>
    </source>
</evidence>
<protein>
    <recommendedName>
        <fullName evidence="3">Type II methyltransferase</fullName>
        <ecNumber evidence="3">2.1.1.113</ecNumber>
    </recommendedName>
    <alternativeName>
        <fullName evidence="3">N-4 cytosine-specific methyltransferase</fullName>
    </alternativeName>
</protein>
<dbReference type="GO" id="GO:0009007">
    <property type="term" value="F:site-specific DNA-methyltransferase (adenine-specific) activity"/>
    <property type="evidence" value="ECO:0007669"/>
    <property type="project" value="TreeGrafter"/>
</dbReference>
<dbReference type="PANTHER" id="PTHR13370:SF3">
    <property type="entry name" value="TRNA (GUANINE(10)-N2)-METHYLTRANSFERASE HOMOLOG"/>
    <property type="match status" value="1"/>
</dbReference>
<dbReference type="HOGENOM" id="CLU_063228_0_0_2"/>
<dbReference type="Pfam" id="PF01555">
    <property type="entry name" value="N6_N4_Mtase"/>
    <property type="match status" value="2"/>
</dbReference>
<keyword evidence="3" id="KW-0949">S-adenosyl-L-methionine</keyword>
<dbReference type="InterPro" id="IPR002941">
    <property type="entry name" value="DNA_methylase_N4/N6"/>
</dbReference>
<dbReference type="EC" id="2.1.1.113" evidence="3"/>
<keyword evidence="3" id="KW-0680">Restriction system</keyword>
<organism evidence="5 6">
    <name type="scientific">Aciduliprofundum boonei (strain DSM 19572 / T469)</name>
    <dbReference type="NCBI Taxonomy" id="439481"/>
    <lineage>
        <taxon>Archaea</taxon>
        <taxon>Methanobacteriati</taxon>
        <taxon>Thermoplasmatota</taxon>
        <taxon>DHVE2 group</taxon>
        <taxon>Candidatus Aciduliprofundum</taxon>
    </lineage>
</organism>
<feature type="domain" description="DNA methylase N-4/N-6" evidence="4">
    <location>
        <begin position="20"/>
        <end position="96"/>
    </location>
</feature>
<keyword evidence="1 3" id="KW-0489">Methyltransferase</keyword>
<dbReference type="PRINTS" id="PR00508">
    <property type="entry name" value="S21N4MTFRASE"/>
</dbReference>
<feature type="domain" description="DNA methylase N-4/N-6" evidence="4">
    <location>
        <begin position="130"/>
        <end position="256"/>
    </location>
</feature>
<dbReference type="REBASE" id="24507">
    <property type="entry name" value="M.AboTORF38P"/>
</dbReference>
<sequence>MKINDLDLRNWKNYDEIITDSLWLFPSRDNSGMHTPKYHGNFIPQIPRQAMLRFTKRGEWVLDTFAGLGTTLIEAKRLGRNAIGIEIDENTANMARELIEQEENPYNVYTDIIIGDSTKEETYEDLPNFQMVIIHPPYWDIIKFSKNNGDLSNSKTLNEFLERFERVVYLSSQHLDEGRYLVLVIGDKYSKGEWVPLGFYCMNSVMKNGFKLKSIVVKNIEENRGKRGQYALWRYRALKDGYYIFKHEYVMFFVKDS</sequence>
<keyword evidence="6" id="KW-1185">Reference proteome</keyword>
<dbReference type="CDD" id="cd02440">
    <property type="entry name" value="AdoMet_MTases"/>
    <property type="match status" value="1"/>
</dbReference>
<dbReference type="GO" id="GO:0009307">
    <property type="term" value="P:DNA restriction-modification system"/>
    <property type="evidence" value="ECO:0007669"/>
    <property type="project" value="UniProtKB-KW"/>
</dbReference>
<dbReference type="AlphaFoldDB" id="D3TBB5"/>
<dbReference type="InterPro" id="IPR029063">
    <property type="entry name" value="SAM-dependent_MTases_sf"/>
</dbReference>
<accession>D3TBB5</accession>
<dbReference type="KEGG" id="abi:Aboo_0038"/>
<evidence type="ECO:0000256" key="1">
    <source>
        <dbReference type="ARBA" id="ARBA00022603"/>
    </source>
</evidence>
<dbReference type="RefSeq" id="WP_012997024.1">
    <property type="nucleotide sequence ID" value="NC_013926.1"/>
</dbReference>
<dbReference type="GO" id="GO:0005737">
    <property type="term" value="C:cytoplasm"/>
    <property type="evidence" value="ECO:0007669"/>
    <property type="project" value="TreeGrafter"/>
</dbReference>
<name>D3TBB5_ACIB4</name>
<comment type="similarity">
    <text evidence="3">Belongs to the N(4)/N(6)-methyltransferase family.</text>
</comment>
<dbReference type="GO" id="GO:0015667">
    <property type="term" value="F:site-specific DNA-methyltransferase (cytosine-N4-specific) activity"/>
    <property type="evidence" value="ECO:0007669"/>
    <property type="project" value="UniProtKB-EC"/>
</dbReference>
<comment type="catalytic activity">
    <reaction evidence="3">
        <text>a 2'-deoxycytidine in DNA + S-adenosyl-L-methionine = an N(4)-methyl-2'-deoxycytidine in DNA + S-adenosyl-L-homocysteine + H(+)</text>
        <dbReference type="Rhea" id="RHEA:16857"/>
        <dbReference type="Rhea" id="RHEA-COMP:11369"/>
        <dbReference type="Rhea" id="RHEA-COMP:13674"/>
        <dbReference type="ChEBI" id="CHEBI:15378"/>
        <dbReference type="ChEBI" id="CHEBI:57856"/>
        <dbReference type="ChEBI" id="CHEBI:59789"/>
        <dbReference type="ChEBI" id="CHEBI:85452"/>
        <dbReference type="ChEBI" id="CHEBI:137933"/>
        <dbReference type="EC" id="2.1.1.113"/>
    </reaction>
</comment>
<evidence type="ECO:0000256" key="2">
    <source>
        <dbReference type="ARBA" id="ARBA00022679"/>
    </source>
</evidence>